<sequence>MTDANREVGFDDDFEDLDYNPLEDVPADEFVADGEEDEDFAEDAGQLGPTAGAQIRRRSIDADLPAEQRIANLFERFATRRRVLLGILDFVSQPQRADALKAEVEWLQEFDRSVYQGYDFSLLLEEAGAIAKVDEAGQPWVEGEEAQPEIVEEDGVRFYKPGPYREVYWVITPEGAAYVAADDPWGRLQALFAAEEKYLPVYKSVLVFCAEDGGRSVGDVDVLVNKSPLSRNPMRHCTSFLKKLEDCGATVWAGNWSTTALGRRALEELLADVRGIDEGEE</sequence>
<evidence type="ECO:0000313" key="2">
    <source>
        <dbReference type="EMBL" id="MBB3172053.1"/>
    </source>
</evidence>
<dbReference type="Proteomes" id="UP000530850">
    <property type="component" value="Unassembled WGS sequence"/>
</dbReference>
<evidence type="ECO:0000313" key="4">
    <source>
        <dbReference type="Proteomes" id="UP000309454"/>
    </source>
</evidence>
<name>A0A3N0AB10_9ACTN</name>
<gene>
    <name evidence="3" type="ORF">E5982_04370</name>
    <name evidence="2" type="ORF">FHR31_001886</name>
</gene>
<evidence type="ECO:0000313" key="3">
    <source>
        <dbReference type="EMBL" id="TJW11444.1"/>
    </source>
</evidence>
<dbReference type="Proteomes" id="UP000309454">
    <property type="component" value="Unassembled WGS sequence"/>
</dbReference>
<keyword evidence="4" id="KW-1185">Reference proteome</keyword>
<organism evidence="3 4">
    <name type="scientific">Parvibacter caecicola</name>
    <dbReference type="NCBI Taxonomy" id="747645"/>
    <lineage>
        <taxon>Bacteria</taxon>
        <taxon>Bacillati</taxon>
        <taxon>Actinomycetota</taxon>
        <taxon>Coriobacteriia</taxon>
        <taxon>Coriobacteriales</taxon>
        <taxon>Coriobacteriaceae</taxon>
        <taxon>Parvibacter</taxon>
    </lineage>
</organism>
<dbReference type="AlphaFoldDB" id="A0A3N0AB10"/>
<accession>A0A3N0AB10</accession>
<dbReference type="EMBL" id="JACHYA010000008">
    <property type="protein sequence ID" value="MBB3172053.1"/>
    <property type="molecule type" value="Genomic_DNA"/>
</dbReference>
<evidence type="ECO:0000256" key="1">
    <source>
        <dbReference type="SAM" id="MobiDB-lite"/>
    </source>
</evidence>
<dbReference type="GeneID" id="93356560"/>
<evidence type="ECO:0000313" key="5">
    <source>
        <dbReference type="Proteomes" id="UP000530850"/>
    </source>
</evidence>
<feature type="region of interest" description="Disordered" evidence="1">
    <location>
        <begin position="1"/>
        <end position="21"/>
    </location>
</feature>
<dbReference type="EMBL" id="SSTM01000002">
    <property type="protein sequence ID" value="TJW11444.1"/>
    <property type="molecule type" value="Genomic_DNA"/>
</dbReference>
<protein>
    <submittedName>
        <fullName evidence="3">Uncharacterized protein</fullName>
    </submittedName>
</protein>
<proteinExistence type="predicted"/>
<reference evidence="2 5" key="2">
    <citation type="submission" date="2020-08" db="EMBL/GenBank/DDBJ databases">
        <title>Sequencing the genomes of 1000 actinobacteria strains.</title>
        <authorList>
            <person name="Klenk H.-P."/>
        </authorList>
    </citation>
    <scope>NUCLEOTIDE SEQUENCE [LARGE SCALE GENOMIC DNA]</scope>
    <source>
        <strain evidence="2 5">DSM 22242</strain>
    </source>
</reference>
<reference evidence="3 4" key="1">
    <citation type="submission" date="2019-04" db="EMBL/GenBank/DDBJ databases">
        <title>Microbes associate with the intestines of laboratory mice.</title>
        <authorList>
            <person name="Navarre W."/>
            <person name="Wong E."/>
            <person name="Huang K.C."/>
            <person name="Tropini C."/>
            <person name="Ng K."/>
            <person name="Yu B."/>
        </authorList>
    </citation>
    <scope>NUCLEOTIDE SEQUENCE [LARGE SCALE GENOMIC DNA]</scope>
    <source>
        <strain evidence="3 4">NM48_B13</strain>
    </source>
</reference>
<dbReference type="RefSeq" id="WP_123185252.1">
    <property type="nucleotide sequence ID" value="NZ_CANPEU010000028.1"/>
</dbReference>
<comment type="caution">
    <text evidence="3">The sequence shown here is derived from an EMBL/GenBank/DDBJ whole genome shotgun (WGS) entry which is preliminary data.</text>
</comment>
<dbReference type="OrthoDB" id="3177261at2"/>